<sequence>MGEPVESHAGEIEGGNAEGFAAEGGHLSGNGEKRVANLFKNLDEKEEDSDEEEELEKVELKDNTFEKEDSESEGDNSVQEKPRPHKLKKLLPKSSKAGPNSAKKIMVPEIAIEVPWISEDEGTDRYTMTKVRIARGMTDWRMGKDVATSLGLP</sequence>
<evidence type="ECO:0000313" key="2">
    <source>
        <dbReference type="EMBL" id="VUC33860.1"/>
    </source>
</evidence>
<dbReference type="Proteomes" id="UP000766486">
    <property type="component" value="Unassembled WGS sequence"/>
</dbReference>
<feature type="compositionally biased region" description="Basic and acidic residues" evidence="1">
    <location>
        <begin position="57"/>
        <end position="67"/>
    </location>
</feature>
<keyword evidence="3" id="KW-1185">Reference proteome</keyword>
<proteinExistence type="predicted"/>
<accession>A0ABY6UR51</accession>
<feature type="compositionally biased region" description="Basic and acidic residues" evidence="1">
    <location>
        <begin position="1"/>
        <end position="11"/>
    </location>
</feature>
<feature type="region of interest" description="Disordered" evidence="1">
    <location>
        <begin position="1"/>
        <end position="102"/>
    </location>
</feature>
<dbReference type="EMBL" id="CABFNS010000872">
    <property type="protein sequence ID" value="VUC33860.1"/>
    <property type="molecule type" value="Genomic_DNA"/>
</dbReference>
<evidence type="ECO:0000313" key="3">
    <source>
        <dbReference type="Proteomes" id="UP000766486"/>
    </source>
</evidence>
<evidence type="ECO:0000256" key="1">
    <source>
        <dbReference type="SAM" id="MobiDB-lite"/>
    </source>
</evidence>
<protein>
    <recommendedName>
        <fullName evidence="4">INO80 complex subunit B-like conserved region domain-containing protein</fullName>
    </recommendedName>
</protein>
<feature type="compositionally biased region" description="Acidic residues" evidence="1">
    <location>
        <begin position="44"/>
        <end position="56"/>
    </location>
</feature>
<comment type="caution">
    <text evidence="2">The sequence shown here is derived from an EMBL/GenBank/DDBJ whole genome shotgun (WGS) entry which is preliminary data.</text>
</comment>
<name>A0ABY6UR51_BIOOC</name>
<organism evidence="2 3">
    <name type="scientific">Bionectria ochroleuca</name>
    <name type="common">Gliocladium roseum</name>
    <dbReference type="NCBI Taxonomy" id="29856"/>
    <lineage>
        <taxon>Eukaryota</taxon>
        <taxon>Fungi</taxon>
        <taxon>Dikarya</taxon>
        <taxon>Ascomycota</taxon>
        <taxon>Pezizomycotina</taxon>
        <taxon>Sordariomycetes</taxon>
        <taxon>Hypocreomycetidae</taxon>
        <taxon>Hypocreales</taxon>
        <taxon>Bionectriaceae</taxon>
        <taxon>Clonostachys</taxon>
    </lineage>
</organism>
<reference evidence="2 3" key="1">
    <citation type="submission" date="2019-06" db="EMBL/GenBank/DDBJ databases">
        <authorList>
            <person name="Broberg M."/>
        </authorList>
    </citation>
    <scope>NUCLEOTIDE SEQUENCE [LARGE SCALE GENOMIC DNA]</scope>
</reference>
<gene>
    <name evidence="2" type="ORF">CLO192961_LOCUS362866</name>
</gene>
<evidence type="ECO:0008006" key="4">
    <source>
        <dbReference type="Google" id="ProtNLM"/>
    </source>
</evidence>